<proteinExistence type="predicted"/>
<dbReference type="KEGG" id="mpad:KEF85_08045"/>
<sequence>MSKESSKDWPRVKFGDVVRLSKVRCANPLAEGVERIVGLEHLESGAVRAMWRTVRPLSNCHHSYSTRI</sequence>
<accession>A0A975MRW5</accession>
<keyword evidence="2" id="KW-1185">Reference proteome</keyword>
<dbReference type="RefSeq" id="WP_215584813.1">
    <property type="nucleotide sequence ID" value="NZ_CP073754.1"/>
</dbReference>
<dbReference type="EMBL" id="CP073754">
    <property type="protein sequence ID" value="QWF72384.1"/>
    <property type="molecule type" value="Genomic_DNA"/>
</dbReference>
<evidence type="ECO:0000313" key="1">
    <source>
        <dbReference type="EMBL" id="QWF72384.1"/>
    </source>
</evidence>
<organism evidence="1 2">
    <name type="scientific">Methylomonas paludis</name>
    <dbReference type="NCBI Taxonomy" id="1173101"/>
    <lineage>
        <taxon>Bacteria</taxon>
        <taxon>Pseudomonadati</taxon>
        <taxon>Pseudomonadota</taxon>
        <taxon>Gammaproteobacteria</taxon>
        <taxon>Methylococcales</taxon>
        <taxon>Methylococcaceae</taxon>
        <taxon>Methylomonas</taxon>
    </lineage>
</organism>
<name>A0A975MRW5_9GAMM</name>
<dbReference type="Proteomes" id="UP000676649">
    <property type="component" value="Chromosome"/>
</dbReference>
<evidence type="ECO:0000313" key="2">
    <source>
        <dbReference type="Proteomes" id="UP000676649"/>
    </source>
</evidence>
<reference evidence="1" key="1">
    <citation type="submission" date="2021-04" db="EMBL/GenBank/DDBJ databases">
        <title>Draft genome sequence data of methanotrophic Methylovulum sp. strain S1L and Methylomonas sp. strain S2AM isolated from boreal lake water columns.</title>
        <authorList>
            <person name="Rissanen A.J."/>
            <person name="Mangayil R."/>
            <person name="Svenning M.M."/>
            <person name="Khanongnuch R."/>
        </authorList>
    </citation>
    <scope>NUCLEOTIDE SEQUENCE</scope>
    <source>
        <strain evidence="1">S2AM</strain>
    </source>
</reference>
<protein>
    <submittedName>
        <fullName evidence="1">Uncharacterized protein</fullName>
    </submittedName>
</protein>
<dbReference type="AlphaFoldDB" id="A0A975MRW5"/>
<gene>
    <name evidence="1" type="ORF">KEF85_08045</name>
</gene>